<dbReference type="InterPro" id="IPR018203">
    <property type="entry name" value="GDP_dissociation_inhibitor"/>
</dbReference>
<dbReference type="FunFam" id="1.10.405.10:FF:000003">
    <property type="entry name" value="Rab proteins geranylgeranyltransferase component A"/>
    <property type="match status" value="1"/>
</dbReference>
<dbReference type="SUPFAM" id="SSF51905">
    <property type="entry name" value="FAD/NAD(P)-binding domain"/>
    <property type="match status" value="1"/>
</dbReference>
<organism evidence="6 7">
    <name type="scientific">Batillaria attramentaria</name>
    <dbReference type="NCBI Taxonomy" id="370345"/>
    <lineage>
        <taxon>Eukaryota</taxon>
        <taxon>Metazoa</taxon>
        <taxon>Spiralia</taxon>
        <taxon>Lophotrochozoa</taxon>
        <taxon>Mollusca</taxon>
        <taxon>Gastropoda</taxon>
        <taxon>Caenogastropoda</taxon>
        <taxon>Sorbeoconcha</taxon>
        <taxon>Cerithioidea</taxon>
        <taxon>Batillariidae</taxon>
        <taxon>Batillaria</taxon>
    </lineage>
</organism>
<sequence length="691" mass="75010">MAEDLPNDFDVIVLGTGLPESILAAAFSRIGLKVLHIDRNDYYSANWASFNLQGIEKWKCEQQTASCYTTLLDEEKLSALLKTGEKALELPRNFPTIFDAESSFHVGERPKLDPVESNIASTEPEQGSAAEDVSSSKLAAASEASVEPPPLGDTAQSSKSDSKDCVEELGVVGTGADTEPGQFDSASEDDAESEKKIPDGDPAQAQGEGSGNASDQQSDHKQTQQPWFADDIQTEWRRFSLDLTPKLLYCAGSMVELLIASDVAKYCEFRTVSRVLTVRDNKLEKVPCSRSDVFASKAISLPEKRLLMKFLTFAAEYEQHAEEFQDFLGQPFVTFLSSKKLSPKIQHFVLHSIAMATHTTTTEQGLASTQKFLRSLGRYGNTAFLFPLYGSGELSAVFGGCYVLTLSASHIIVNEENRCVGVVTSAGQRIDCKYLIADPSYVPETFCQSPAERQISRGVFITDKTIFPSKEEELPAEDESSAPTTVLELPPSAMGDAQSDLRRAVNTLFHEQTSDAEEASTKPRVLWSLYFRHRDLSVVTAGESTPTNMFVVTGPGAELDMDRCVAEAQTIFKKVCPDEEFLPKPPHPDDIIYVDDEQTTAAGAGSEEWTGNKDGDDSNSVEEVGSVPPARGDAEVKMAEPAAEKERESTQSSACSVSAGGDSEGQKSADAGPVCEKDSKQEEPPQSGEGL</sequence>
<dbReference type="AlphaFoldDB" id="A0ABD0JX71"/>
<proteinExistence type="inferred from homology"/>
<dbReference type="PANTHER" id="PTHR11787">
    <property type="entry name" value="RAB GDP-DISSOCIATION INHIBITOR"/>
    <property type="match status" value="1"/>
</dbReference>
<evidence type="ECO:0000256" key="2">
    <source>
        <dbReference type="ARBA" id="ARBA00005593"/>
    </source>
</evidence>
<dbReference type="PANTHER" id="PTHR11787:SF4">
    <property type="entry name" value="CHM, RAB ESCORT PROTEIN 1"/>
    <property type="match status" value="1"/>
</dbReference>
<comment type="similarity">
    <text evidence="2">Belongs to the Rab GDI family.</text>
</comment>
<evidence type="ECO:0008006" key="8">
    <source>
        <dbReference type="Google" id="ProtNLM"/>
    </source>
</evidence>
<dbReference type="GO" id="GO:0005737">
    <property type="term" value="C:cytoplasm"/>
    <property type="evidence" value="ECO:0007669"/>
    <property type="project" value="UniProtKB-SubCell"/>
</dbReference>
<keyword evidence="7" id="KW-1185">Reference proteome</keyword>
<keyword evidence="3" id="KW-0343">GTPase activation</keyword>
<dbReference type="Proteomes" id="UP001519460">
    <property type="component" value="Unassembled WGS sequence"/>
</dbReference>
<evidence type="ECO:0000313" key="6">
    <source>
        <dbReference type="EMBL" id="KAK7479185.1"/>
    </source>
</evidence>
<dbReference type="Gene3D" id="3.30.519.10">
    <property type="entry name" value="Guanine Nucleotide Dissociation Inhibitor, domain 2"/>
    <property type="match status" value="1"/>
</dbReference>
<evidence type="ECO:0000256" key="5">
    <source>
        <dbReference type="SAM" id="MobiDB-lite"/>
    </source>
</evidence>
<dbReference type="PIRSF" id="PIRSF016550">
    <property type="entry name" value="Rab_ger_ger_transf_A_euk"/>
    <property type="match status" value="1"/>
</dbReference>
<evidence type="ECO:0000256" key="3">
    <source>
        <dbReference type="ARBA" id="ARBA00022468"/>
    </source>
</evidence>
<accession>A0ABD0JX71</accession>
<dbReference type="SUPFAM" id="SSF54373">
    <property type="entry name" value="FAD-linked reductases, C-terminal domain"/>
    <property type="match status" value="1"/>
</dbReference>
<keyword evidence="4" id="KW-0963">Cytoplasm</keyword>
<dbReference type="PRINTS" id="PR00893">
    <property type="entry name" value="RABESCORT"/>
</dbReference>
<feature type="region of interest" description="Disordered" evidence="5">
    <location>
        <begin position="602"/>
        <end position="691"/>
    </location>
</feature>
<feature type="compositionally biased region" description="Low complexity" evidence="5">
    <location>
        <begin position="135"/>
        <end position="146"/>
    </location>
</feature>
<evidence type="ECO:0000256" key="4">
    <source>
        <dbReference type="ARBA" id="ARBA00022490"/>
    </source>
</evidence>
<dbReference type="PRINTS" id="PR00891">
    <property type="entry name" value="RABGDIREP"/>
</dbReference>
<evidence type="ECO:0000313" key="7">
    <source>
        <dbReference type="Proteomes" id="UP001519460"/>
    </source>
</evidence>
<comment type="subcellular location">
    <subcellularLocation>
        <location evidence="1">Cytoplasm</location>
    </subcellularLocation>
</comment>
<gene>
    <name evidence="6" type="ORF">BaRGS_00029529</name>
</gene>
<evidence type="ECO:0000256" key="1">
    <source>
        <dbReference type="ARBA" id="ARBA00004496"/>
    </source>
</evidence>
<comment type="caution">
    <text evidence="6">The sequence shown here is derived from an EMBL/GenBank/DDBJ whole genome shotgun (WGS) entry which is preliminary data.</text>
</comment>
<dbReference type="InterPro" id="IPR001738">
    <property type="entry name" value="Rab_escort"/>
</dbReference>
<reference evidence="6 7" key="1">
    <citation type="journal article" date="2023" name="Sci. Data">
        <title>Genome assembly of the Korean intertidal mud-creeper Batillaria attramentaria.</title>
        <authorList>
            <person name="Patra A.K."/>
            <person name="Ho P.T."/>
            <person name="Jun S."/>
            <person name="Lee S.J."/>
            <person name="Kim Y."/>
            <person name="Won Y.J."/>
        </authorList>
    </citation>
    <scope>NUCLEOTIDE SEQUENCE [LARGE SCALE GENOMIC DNA]</scope>
    <source>
        <strain evidence="6">Wonlab-2016</strain>
    </source>
</reference>
<dbReference type="GO" id="GO:0005096">
    <property type="term" value="F:GTPase activator activity"/>
    <property type="evidence" value="ECO:0007669"/>
    <property type="project" value="UniProtKB-KW"/>
</dbReference>
<name>A0ABD0JX71_9CAEN</name>
<dbReference type="InterPro" id="IPR036188">
    <property type="entry name" value="FAD/NAD-bd_sf"/>
</dbReference>
<dbReference type="Gene3D" id="3.50.50.60">
    <property type="entry name" value="FAD/NAD(P)-binding domain"/>
    <property type="match status" value="2"/>
</dbReference>
<dbReference type="Pfam" id="PF00996">
    <property type="entry name" value="GDI"/>
    <property type="match status" value="2"/>
</dbReference>
<feature type="compositionally biased region" description="Basic and acidic residues" evidence="5">
    <location>
        <begin position="632"/>
        <end position="649"/>
    </location>
</feature>
<dbReference type="Gene3D" id="1.10.405.10">
    <property type="entry name" value="Guanine Nucleotide Dissociation Inhibitor, domain 1"/>
    <property type="match status" value="1"/>
</dbReference>
<feature type="region of interest" description="Disordered" evidence="5">
    <location>
        <begin position="118"/>
        <end position="225"/>
    </location>
</feature>
<dbReference type="EMBL" id="JACVVK020000308">
    <property type="protein sequence ID" value="KAK7479185.1"/>
    <property type="molecule type" value="Genomic_DNA"/>
</dbReference>
<feature type="region of interest" description="Disordered" evidence="5">
    <location>
        <begin position="471"/>
        <end position="493"/>
    </location>
</feature>
<protein>
    <recommendedName>
        <fullName evidence="8">Rab proteins geranylgeranyltransferase component A</fullName>
    </recommendedName>
</protein>